<dbReference type="AlphaFoldDB" id="A0A136J7R3"/>
<reference evidence="7" key="1">
    <citation type="submission" date="2016-02" db="EMBL/GenBank/DDBJ databases">
        <title>Draft genome sequence of Microdochium bolleyi, a fungal endophyte of beachgrass.</title>
        <authorList>
            <consortium name="DOE Joint Genome Institute"/>
            <person name="David A.S."/>
            <person name="May G."/>
            <person name="Haridas S."/>
            <person name="Lim J."/>
            <person name="Wang M."/>
            <person name="Labutti K."/>
            <person name="Lipzen A."/>
            <person name="Barry K."/>
            <person name="Grigoriev I.V."/>
        </authorList>
    </citation>
    <scope>NUCLEOTIDE SEQUENCE [LARGE SCALE GENOMIC DNA]</scope>
    <source>
        <strain evidence="7">J235TASD1</strain>
    </source>
</reference>
<accession>A0A136J7R3</accession>
<keyword evidence="7" id="KW-1185">Reference proteome</keyword>
<dbReference type="PANTHER" id="PTHR10746:SF6">
    <property type="entry name" value="LARGE RIBOSOMAL SUBUNIT PROTEIN UL4M"/>
    <property type="match status" value="1"/>
</dbReference>
<dbReference type="FunFam" id="3.40.1370.10:FF:000016">
    <property type="entry name" value="60S ribosomal protein L4, mitochondrial"/>
    <property type="match status" value="1"/>
</dbReference>
<dbReference type="InParanoid" id="A0A136J7R3"/>
<dbReference type="InterPro" id="IPR023574">
    <property type="entry name" value="Ribosomal_uL4_dom_sf"/>
</dbReference>
<organism evidence="6 7">
    <name type="scientific">Microdochium bolleyi</name>
    <dbReference type="NCBI Taxonomy" id="196109"/>
    <lineage>
        <taxon>Eukaryota</taxon>
        <taxon>Fungi</taxon>
        <taxon>Dikarya</taxon>
        <taxon>Ascomycota</taxon>
        <taxon>Pezizomycotina</taxon>
        <taxon>Sordariomycetes</taxon>
        <taxon>Xylariomycetidae</taxon>
        <taxon>Xylariales</taxon>
        <taxon>Microdochiaceae</taxon>
        <taxon>Microdochium</taxon>
    </lineage>
</organism>
<evidence type="ECO:0000256" key="2">
    <source>
        <dbReference type="ARBA" id="ARBA00022980"/>
    </source>
</evidence>
<dbReference type="PANTHER" id="PTHR10746">
    <property type="entry name" value="50S RIBOSOMAL PROTEIN L4"/>
    <property type="match status" value="1"/>
</dbReference>
<keyword evidence="2 6" id="KW-0689">Ribosomal protein</keyword>
<dbReference type="InterPro" id="IPR002136">
    <property type="entry name" value="Ribosomal_uL4"/>
</dbReference>
<dbReference type="Gene3D" id="3.40.1370.10">
    <property type="match status" value="1"/>
</dbReference>
<evidence type="ECO:0000313" key="7">
    <source>
        <dbReference type="Proteomes" id="UP000070501"/>
    </source>
</evidence>
<dbReference type="Pfam" id="PF00573">
    <property type="entry name" value="Ribosomal_L4"/>
    <property type="match status" value="1"/>
</dbReference>
<gene>
    <name evidence="6" type="ORF">Micbo1qcDRAFT_161161</name>
</gene>
<dbReference type="FunCoup" id="A0A136J7R3">
    <property type="interactions" value="285"/>
</dbReference>
<keyword evidence="3" id="KW-0687">Ribonucleoprotein</keyword>
<feature type="region of interest" description="Disordered" evidence="5">
    <location>
        <begin position="126"/>
        <end position="153"/>
    </location>
</feature>
<proteinExistence type="inferred from homology"/>
<protein>
    <recommendedName>
        <fullName evidence="4">Large ribosomal subunit protein uL4m</fullName>
    </recommendedName>
</protein>
<evidence type="ECO:0000256" key="1">
    <source>
        <dbReference type="ARBA" id="ARBA00010528"/>
    </source>
</evidence>
<dbReference type="OrthoDB" id="275876at2759"/>
<name>A0A136J7R3_9PEZI</name>
<dbReference type="Proteomes" id="UP000070501">
    <property type="component" value="Unassembled WGS sequence"/>
</dbReference>
<evidence type="ECO:0000256" key="3">
    <source>
        <dbReference type="ARBA" id="ARBA00023274"/>
    </source>
</evidence>
<evidence type="ECO:0000256" key="4">
    <source>
        <dbReference type="ARBA" id="ARBA00040565"/>
    </source>
</evidence>
<dbReference type="STRING" id="196109.A0A136J7R3"/>
<dbReference type="GO" id="GO:0006412">
    <property type="term" value="P:translation"/>
    <property type="evidence" value="ECO:0007669"/>
    <property type="project" value="InterPro"/>
</dbReference>
<dbReference type="SUPFAM" id="SSF52166">
    <property type="entry name" value="Ribosomal protein L4"/>
    <property type="match status" value="1"/>
</dbReference>
<dbReference type="GO" id="GO:1990904">
    <property type="term" value="C:ribonucleoprotein complex"/>
    <property type="evidence" value="ECO:0007669"/>
    <property type="project" value="UniProtKB-KW"/>
</dbReference>
<evidence type="ECO:0000256" key="5">
    <source>
        <dbReference type="SAM" id="MobiDB-lite"/>
    </source>
</evidence>
<dbReference type="EMBL" id="KQ964248">
    <property type="protein sequence ID" value="KXJ93204.1"/>
    <property type="molecule type" value="Genomic_DNA"/>
</dbReference>
<dbReference type="InterPro" id="IPR013005">
    <property type="entry name" value="Ribosomal_uL4-like"/>
</dbReference>
<dbReference type="GO" id="GO:0003735">
    <property type="term" value="F:structural constituent of ribosome"/>
    <property type="evidence" value="ECO:0007669"/>
    <property type="project" value="InterPro"/>
</dbReference>
<dbReference type="GO" id="GO:0005840">
    <property type="term" value="C:ribosome"/>
    <property type="evidence" value="ECO:0007669"/>
    <property type="project" value="UniProtKB-KW"/>
</dbReference>
<sequence>MASKGARSLGEAMKGLSLTSQICRDASSHRIPQFTRSMATEASLPKITNETERYQPPTTVPVTIFGFPSYEPRRLEAWSTKHLSLPLRRDILHLAVVYEGDNTRQGTASTKTRYEVHGSNRKLYAQKGTGRARAGDKKSPLRRGGGKTFGPKPRDFGTGLNRKVYDLAWRTALSYRYRRGELIVCEDGMELPMPAAYDELLQSETFTENLARSFQARWAREVLKSNEWGKQAGRSTFITTDYRPNLFDAIDEVPRYGTALDTEDVDVKDLLESGRIIIERSALHELIDRHQSDLVSSVYVVNGSLPKGPESGKVLVQ</sequence>
<evidence type="ECO:0000313" key="6">
    <source>
        <dbReference type="EMBL" id="KXJ93204.1"/>
    </source>
</evidence>
<dbReference type="NCBIfam" id="TIGR03953">
    <property type="entry name" value="rplD_bact"/>
    <property type="match status" value="1"/>
</dbReference>
<comment type="similarity">
    <text evidence="1">Belongs to the universal ribosomal protein uL4 family.</text>
</comment>